<keyword evidence="2" id="KW-1185">Reference proteome</keyword>
<dbReference type="AlphaFoldDB" id="A0A142EN75"/>
<dbReference type="KEGG" id="alm:AO498_09130"/>
<sequence length="120" mass="14063">MNFTKLVLSVFYTDLEDGLKLFVECLQFTIVHKDLNTAQPYCVLNKDVISLMVFQDEKLAKEHHPELRLVTENIEEVFKKIADSHPHLLHPNLNKVTLRPWGAKEFAIMDTQLGIRFQQW</sequence>
<evidence type="ECO:0000313" key="2">
    <source>
        <dbReference type="Proteomes" id="UP000073816"/>
    </source>
</evidence>
<evidence type="ECO:0008006" key="3">
    <source>
        <dbReference type="Google" id="ProtNLM"/>
    </source>
</evidence>
<dbReference type="Proteomes" id="UP000073816">
    <property type="component" value="Chromosome"/>
</dbReference>
<dbReference type="OrthoDB" id="66829at2"/>
<gene>
    <name evidence="1" type="ORF">AO498_09130</name>
</gene>
<dbReference type="STRING" id="1727163.AO498_09130"/>
<dbReference type="PATRIC" id="fig|1727163.4.peg.1907"/>
<name>A0A142EN75_9BACT</name>
<dbReference type="EMBL" id="CP012836">
    <property type="protein sequence ID" value="AMQ56580.1"/>
    <property type="molecule type" value="Genomic_DNA"/>
</dbReference>
<proteinExistence type="predicted"/>
<evidence type="ECO:0000313" key="1">
    <source>
        <dbReference type="EMBL" id="AMQ56580.1"/>
    </source>
</evidence>
<dbReference type="Gene3D" id="3.10.180.10">
    <property type="entry name" value="2,3-Dihydroxybiphenyl 1,2-Dioxygenase, domain 1"/>
    <property type="match status" value="1"/>
</dbReference>
<accession>A0A142EN75</accession>
<dbReference type="InterPro" id="IPR029068">
    <property type="entry name" value="Glyas_Bleomycin-R_OHBP_Dase"/>
</dbReference>
<organism evidence="1 2">
    <name type="scientific">Algoriphagus sanaruensis</name>
    <dbReference type="NCBI Taxonomy" id="1727163"/>
    <lineage>
        <taxon>Bacteria</taxon>
        <taxon>Pseudomonadati</taxon>
        <taxon>Bacteroidota</taxon>
        <taxon>Cytophagia</taxon>
        <taxon>Cytophagales</taxon>
        <taxon>Cyclobacteriaceae</taxon>
        <taxon>Algoriphagus</taxon>
    </lineage>
</organism>
<reference evidence="1 2" key="2">
    <citation type="journal article" date="2016" name="Genome Announc.">
        <title>Complete Genome Sequence of Algoriphagus sp. Strain M8-2, Isolated from a Brackish Lake.</title>
        <authorList>
            <person name="Muraguchi Y."/>
            <person name="Kushimoto K."/>
            <person name="Ohtsubo Y."/>
            <person name="Suzuki T."/>
            <person name="Dohra H."/>
            <person name="Kimbara K."/>
            <person name="Shintani M."/>
        </authorList>
    </citation>
    <scope>NUCLEOTIDE SEQUENCE [LARGE SCALE GENOMIC DNA]</scope>
    <source>
        <strain evidence="1 2">M8-2</strain>
    </source>
</reference>
<dbReference type="RefSeq" id="WP_067546351.1">
    <property type="nucleotide sequence ID" value="NZ_CP012836.1"/>
</dbReference>
<reference evidence="2" key="1">
    <citation type="submission" date="2015-09" db="EMBL/GenBank/DDBJ databases">
        <title>Complete sequence of Algoriphagus sp. M8-2.</title>
        <authorList>
            <person name="Shintani M."/>
        </authorList>
    </citation>
    <scope>NUCLEOTIDE SEQUENCE [LARGE SCALE GENOMIC DNA]</scope>
    <source>
        <strain evidence="2">M8-2</strain>
    </source>
</reference>
<protein>
    <recommendedName>
        <fullName evidence="3">Glyoxalase</fullName>
    </recommendedName>
</protein>